<dbReference type="SUPFAM" id="SSF55781">
    <property type="entry name" value="GAF domain-like"/>
    <property type="match status" value="1"/>
</dbReference>
<evidence type="ECO:0000256" key="4">
    <source>
        <dbReference type="ARBA" id="ARBA00023163"/>
    </source>
</evidence>
<dbReference type="Pfam" id="PF03861">
    <property type="entry name" value="ANTAR"/>
    <property type="match status" value="1"/>
</dbReference>
<gene>
    <name evidence="6" type="ORF">EDD33_2773</name>
</gene>
<dbReference type="Pfam" id="PF13185">
    <property type="entry name" value="GAF_2"/>
    <property type="match status" value="1"/>
</dbReference>
<protein>
    <submittedName>
        <fullName evidence="6">GAF domain-containing protein</fullName>
    </submittedName>
</protein>
<keyword evidence="4" id="KW-0804">Transcription</keyword>
<dbReference type="SMART" id="SM00065">
    <property type="entry name" value="GAF"/>
    <property type="match status" value="1"/>
</dbReference>
<sequence length="239" mass="25490">MATADGTSSRMADLARDLRSEESAAQTLQHVVQAVVDLIEGCDSAGISLATTAGRIRTSACTGEVPVAADRLQQELGEGPCVDAAWHEEVVSATDLGFDTRWPLWAPRAVAELGVRSMVCVRLFTHDDRLGALNLFSHRRAAFSAEDLDEAMVYAAHAAVAITAAEQIEGLTTAVHNRTVLGQATGLLMAQYAVTAHQAFNLLRRLSSEQNRKVVVIAREVVEAHDGVVTAASKSDKSV</sequence>
<reference evidence="6 7" key="1">
    <citation type="submission" date="2018-11" db="EMBL/GenBank/DDBJ databases">
        <title>Sequencing the genomes of 1000 actinobacteria strains.</title>
        <authorList>
            <person name="Klenk H.-P."/>
        </authorList>
    </citation>
    <scope>NUCLEOTIDE SEQUENCE [LARGE SCALE GENOMIC DNA]</scope>
    <source>
        <strain evidence="6 7">DSM 12652</strain>
    </source>
</reference>
<dbReference type="SMART" id="SM01012">
    <property type="entry name" value="ANTAR"/>
    <property type="match status" value="1"/>
</dbReference>
<feature type="domain" description="ANTAR" evidence="5">
    <location>
        <begin position="161"/>
        <end position="222"/>
    </location>
</feature>
<comment type="caution">
    <text evidence="6">The sequence shown here is derived from an EMBL/GenBank/DDBJ whole genome shotgun (WGS) entry which is preliminary data.</text>
</comment>
<dbReference type="InterPro" id="IPR036388">
    <property type="entry name" value="WH-like_DNA-bd_sf"/>
</dbReference>
<dbReference type="InterPro" id="IPR011006">
    <property type="entry name" value="CheY-like_superfamily"/>
</dbReference>
<dbReference type="EMBL" id="RKHO01000001">
    <property type="protein sequence ID" value="ROR91893.1"/>
    <property type="molecule type" value="Genomic_DNA"/>
</dbReference>
<dbReference type="AlphaFoldDB" id="A0A3N2CWP2"/>
<dbReference type="SUPFAM" id="SSF52172">
    <property type="entry name" value="CheY-like"/>
    <property type="match status" value="1"/>
</dbReference>
<dbReference type="Gene3D" id="1.10.10.10">
    <property type="entry name" value="Winged helix-like DNA-binding domain superfamily/Winged helix DNA-binding domain"/>
    <property type="match status" value="1"/>
</dbReference>
<dbReference type="InterPro" id="IPR005561">
    <property type="entry name" value="ANTAR"/>
</dbReference>
<dbReference type="Proteomes" id="UP000281738">
    <property type="component" value="Unassembled WGS sequence"/>
</dbReference>
<organism evidence="6 7">
    <name type="scientific">Nocardioides aurantiacus</name>
    <dbReference type="NCBI Taxonomy" id="86796"/>
    <lineage>
        <taxon>Bacteria</taxon>
        <taxon>Bacillati</taxon>
        <taxon>Actinomycetota</taxon>
        <taxon>Actinomycetes</taxon>
        <taxon>Propionibacteriales</taxon>
        <taxon>Nocardioidaceae</taxon>
        <taxon>Nocardioides</taxon>
    </lineage>
</organism>
<evidence type="ECO:0000259" key="5">
    <source>
        <dbReference type="PROSITE" id="PS50921"/>
    </source>
</evidence>
<dbReference type="RefSeq" id="WP_123391505.1">
    <property type="nucleotide sequence ID" value="NZ_RKHO01000001.1"/>
</dbReference>
<keyword evidence="7" id="KW-1185">Reference proteome</keyword>
<proteinExistence type="predicted"/>
<name>A0A3N2CWP2_9ACTN</name>
<evidence type="ECO:0000313" key="7">
    <source>
        <dbReference type="Proteomes" id="UP000281738"/>
    </source>
</evidence>
<dbReference type="InterPro" id="IPR029016">
    <property type="entry name" value="GAF-like_dom_sf"/>
</dbReference>
<dbReference type="GO" id="GO:0003723">
    <property type="term" value="F:RNA binding"/>
    <property type="evidence" value="ECO:0007669"/>
    <property type="project" value="InterPro"/>
</dbReference>
<evidence type="ECO:0000256" key="3">
    <source>
        <dbReference type="ARBA" id="ARBA00023015"/>
    </source>
</evidence>
<dbReference type="OrthoDB" id="7466251at2"/>
<evidence type="ECO:0000256" key="1">
    <source>
        <dbReference type="ARBA" id="ARBA00022679"/>
    </source>
</evidence>
<dbReference type="PIRSF" id="PIRSF036625">
    <property type="entry name" value="GAF_ANTAR"/>
    <property type="match status" value="1"/>
</dbReference>
<keyword evidence="3" id="KW-0805">Transcription regulation</keyword>
<dbReference type="Gene3D" id="3.30.450.40">
    <property type="match status" value="1"/>
</dbReference>
<dbReference type="PROSITE" id="PS50921">
    <property type="entry name" value="ANTAR"/>
    <property type="match status" value="1"/>
</dbReference>
<keyword evidence="1" id="KW-0808">Transferase</keyword>
<dbReference type="InterPro" id="IPR012074">
    <property type="entry name" value="GAF_ANTAR"/>
</dbReference>
<dbReference type="GO" id="GO:0016301">
    <property type="term" value="F:kinase activity"/>
    <property type="evidence" value="ECO:0007669"/>
    <property type="project" value="UniProtKB-KW"/>
</dbReference>
<keyword evidence="2" id="KW-0418">Kinase</keyword>
<accession>A0A3N2CWP2</accession>
<dbReference type="InterPro" id="IPR003018">
    <property type="entry name" value="GAF"/>
</dbReference>
<evidence type="ECO:0000313" key="6">
    <source>
        <dbReference type="EMBL" id="ROR91893.1"/>
    </source>
</evidence>
<evidence type="ECO:0000256" key="2">
    <source>
        <dbReference type="ARBA" id="ARBA00022777"/>
    </source>
</evidence>